<evidence type="ECO:0000259" key="3">
    <source>
        <dbReference type="PROSITE" id="PS01124"/>
    </source>
</evidence>
<dbReference type="SUPFAM" id="SSF46689">
    <property type="entry name" value="Homeodomain-like"/>
    <property type="match status" value="1"/>
</dbReference>
<dbReference type="InterPro" id="IPR002818">
    <property type="entry name" value="DJ-1/PfpI"/>
</dbReference>
<organism evidence="4 5">
    <name type="scientific">Enterobacter genomosp. O</name>
    <dbReference type="NCBI Taxonomy" id="2364150"/>
    <lineage>
        <taxon>Bacteria</taxon>
        <taxon>Pseudomonadati</taxon>
        <taxon>Pseudomonadota</taxon>
        <taxon>Gammaproteobacteria</taxon>
        <taxon>Enterobacterales</taxon>
        <taxon>Enterobacteriaceae</taxon>
        <taxon>Enterobacter</taxon>
        <taxon>Enterobacter cloacae complex</taxon>
        <taxon>Enterobacter cloacae complex clade O</taxon>
    </lineage>
</organism>
<dbReference type="PANTHER" id="PTHR43130">
    <property type="entry name" value="ARAC-FAMILY TRANSCRIPTIONAL REGULATOR"/>
    <property type="match status" value="1"/>
</dbReference>
<dbReference type="Pfam" id="PF01965">
    <property type="entry name" value="DJ-1_PfpI"/>
    <property type="match status" value="1"/>
</dbReference>
<dbReference type="GO" id="GO:0003700">
    <property type="term" value="F:DNA-binding transcription factor activity"/>
    <property type="evidence" value="ECO:0007669"/>
    <property type="project" value="InterPro"/>
</dbReference>
<dbReference type="InterPro" id="IPR029062">
    <property type="entry name" value="Class_I_gatase-like"/>
</dbReference>
<dbReference type="OrthoDB" id="9803764at2"/>
<keyword evidence="5" id="KW-1185">Reference proteome</keyword>
<dbReference type="SMART" id="SM00342">
    <property type="entry name" value="HTH_ARAC"/>
    <property type="match status" value="1"/>
</dbReference>
<dbReference type="Gene3D" id="1.10.10.60">
    <property type="entry name" value="Homeodomain-like"/>
    <property type="match status" value="1"/>
</dbReference>
<evidence type="ECO:0000313" key="5">
    <source>
        <dbReference type="Proteomes" id="UP000064715"/>
    </source>
</evidence>
<dbReference type="AlphaFoldDB" id="A0A0X4EPQ5"/>
<dbReference type="SUPFAM" id="SSF52317">
    <property type="entry name" value="Class I glutamine amidotransferase-like"/>
    <property type="match status" value="1"/>
</dbReference>
<dbReference type="InterPro" id="IPR052158">
    <property type="entry name" value="INH-QAR"/>
</dbReference>
<sequence length="328" mass="35631">MKIGILALPGSMKSAVAGLCDMFWLANEVIAQQPDGEGISAFEAAIITAEGTPVPDAQGRLIDADGSFTTGGNFDLVIVSGMKLDEQKRPVSPAAVHEAGEWLRGLHSQGAMLAGACAGGLVLAEAGVLNGRTCTTTWWLYHTFRQRYPLSKPVWGKALVQDARIITSGGPLSWVDLALHIIRLHAGLKLARLTADMAVADSQPISQQVYAPAGFLNSVHPMIMKAEHIVRYENPAITVAQLARVLNMTTRTLHRKMAEEMNESPKNFLTRMRIEKAMRLLEQPGNVIGQIAEACGYADDTAFRRAFTGVTGMSPGQYRKWIAERHTE</sequence>
<dbReference type="GO" id="GO:0043565">
    <property type="term" value="F:sequence-specific DNA binding"/>
    <property type="evidence" value="ECO:0007669"/>
    <property type="project" value="InterPro"/>
</dbReference>
<accession>A0A0X4EPQ5</accession>
<dbReference type="Gene3D" id="3.40.50.880">
    <property type="match status" value="1"/>
</dbReference>
<dbReference type="Proteomes" id="UP000064715">
    <property type="component" value="Unassembled WGS sequence"/>
</dbReference>
<keyword evidence="1" id="KW-0805">Transcription regulation</keyword>
<evidence type="ECO:0000256" key="2">
    <source>
        <dbReference type="ARBA" id="ARBA00023163"/>
    </source>
</evidence>
<dbReference type="RefSeq" id="WP_059311387.1">
    <property type="nucleotide sequence ID" value="NZ_LRCR01000017.1"/>
</dbReference>
<name>A0A0X4EPQ5_9ENTR</name>
<reference evidence="5" key="1">
    <citation type="submission" date="2016-01" db="EMBL/GenBank/DDBJ databases">
        <title>WGS of SAMN04407783.</title>
        <authorList>
            <person name="Adams M."/>
            <person name="Sutton G."/>
            <person name="Nelson K."/>
            <person name="Thaden J."/>
            <person name="Fowler V."/>
            <person name="Mccorrison J."/>
            <person name="Sanka R."/>
            <person name="Brinkac L."/>
            <person name="Nierman W."/>
        </authorList>
    </citation>
    <scope>NUCLEOTIDE SEQUENCE [LARGE SCALE GENOMIC DNA]</scope>
    <source>
        <strain evidence="5">GN04363</strain>
    </source>
</reference>
<feature type="domain" description="HTH araC/xylS-type" evidence="3">
    <location>
        <begin position="232"/>
        <end position="321"/>
    </location>
</feature>
<dbReference type="InterPro" id="IPR018060">
    <property type="entry name" value="HTH_AraC"/>
</dbReference>
<dbReference type="PROSITE" id="PS01124">
    <property type="entry name" value="HTH_ARAC_FAMILY_2"/>
    <property type="match status" value="1"/>
</dbReference>
<protein>
    <submittedName>
        <fullName evidence="4">AraC family transcriptional regulator</fullName>
    </submittedName>
</protein>
<dbReference type="EMBL" id="LRCR01000017">
    <property type="protein sequence ID" value="KUQ83608.1"/>
    <property type="molecule type" value="Genomic_DNA"/>
</dbReference>
<comment type="caution">
    <text evidence="4">The sequence shown here is derived from an EMBL/GenBank/DDBJ whole genome shotgun (WGS) entry which is preliminary data.</text>
</comment>
<dbReference type="Pfam" id="PF12833">
    <property type="entry name" value="HTH_18"/>
    <property type="match status" value="1"/>
</dbReference>
<evidence type="ECO:0000256" key="1">
    <source>
        <dbReference type="ARBA" id="ARBA00023015"/>
    </source>
</evidence>
<proteinExistence type="predicted"/>
<gene>
    <name evidence="4" type="ORF">AWI28_16525</name>
</gene>
<dbReference type="InterPro" id="IPR009057">
    <property type="entry name" value="Homeodomain-like_sf"/>
</dbReference>
<dbReference type="PANTHER" id="PTHR43130:SF11">
    <property type="entry name" value="TRANSCRIPTIONAL REGULATORY PROTEIN"/>
    <property type="match status" value="1"/>
</dbReference>
<keyword evidence="2" id="KW-0804">Transcription</keyword>
<dbReference type="CDD" id="cd03138">
    <property type="entry name" value="GATase1_AraC_2"/>
    <property type="match status" value="1"/>
</dbReference>
<evidence type="ECO:0000313" key="4">
    <source>
        <dbReference type="EMBL" id="KUQ83608.1"/>
    </source>
</evidence>